<dbReference type="PROSITE" id="PS50850">
    <property type="entry name" value="MFS"/>
    <property type="match status" value="1"/>
</dbReference>
<evidence type="ECO:0000256" key="2">
    <source>
        <dbReference type="ARBA" id="ARBA00022448"/>
    </source>
</evidence>
<evidence type="ECO:0000313" key="9">
    <source>
        <dbReference type="Proteomes" id="UP000610960"/>
    </source>
</evidence>
<comment type="caution">
    <text evidence="8">The sequence shown here is derived from an EMBL/GenBank/DDBJ whole genome shotgun (WGS) entry which is preliminary data.</text>
</comment>
<dbReference type="Gene3D" id="1.20.1250.20">
    <property type="entry name" value="MFS general substrate transporter like domains"/>
    <property type="match status" value="1"/>
</dbReference>
<keyword evidence="4 6" id="KW-1133">Transmembrane helix</keyword>
<sequence length="121" mass="12816">MDRRGPGLILLTTSLAAFQTPFNSTVLSFAVPTLGREFHASLYSLVLVPIAYPVPLPPLMILLGRLADIHGRIKVFRAGFVAMTAGSLIGAAATGLPTLIAASLVMGLRLSDTVAHLHRRS</sequence>
<dbReference type="SUPFAM" id="SSF103473">
    <property type="entry name" value="MFS general substrate transporter"/>
    <property type="match status" value="1"/>
</dbReference>
<dbReference type="InterPro" id="IPR020846">
    <property type="entry name" value="MFS_dom"/>
</dbReference>
<keyword evidence="3 6" id="KW-0812">Transmembrane</keyword>
<keyword evidence="5 6" id="KW-0472">Membrane</keyword>
<reference evidence="8" key="1">
    <citation type="journal article" date="2014" name="Int. J. Syst. Evol. Microbiol.">
        <title>Complete genome sequence of Corynebacterium casei LMG S-19264T (=DSM 44701T), isolated from a smear-ripened cheese.</title>
        <authorList>
            <consortium name="US DOE Joint Genome Institute (JGI-PGF)"/>
            <person name="Walter F."/>
            <person name="Albersmeier A."/>
            <person name="Kalinowski J."/>
            <person name="Ruckert C."/>
        </authorList>
    </citation>
    <scope>NUCLEOTIDE SEQUENCE</scope>
    <source>
        <strain evidence="8">JCM 10088</strain>
    </source>
</reference>
<dbReference type="GO" id="GO:0022857">
    <property type="term" value="F:transmembrane transporter activity"/>
    <property type="evidence" value="ECO:0007669"/>
    <property type="project" value="InterPro"/>
</dbReference>
<dbReference type="AlphaFoldDB" id="A0A830GSL8"/>
<dbReference type="Proteomes" id="UP000610960">
    <property type="component" value="Unassembled WGS sequence"/>
</dbReference>
<dbReference type="GO" id="GO:0016020">
    <property type="term" value="C:membrane"/>
    <property type="evidence" value="ECO:0007669"/>
    <property type="project" value="UniProtKB-SubCell"/>
</dbReference>
<evidence type="ECO:0000256" key="6">
    <source>
        <dbReference type="SAM" id="Phobius"/>
    </source>
</evidence>
<protein>
    <recommendedName>
        <fullName evidence="7">Major facilitator superfamily (MFS) profile domain-containing protein</fullName>
    </recommendedName>
</protein>
<organism evidence="8 9">
    <name type="scientific">Thermocladium modestius</name>
    <dbReference type="NCBI Taxonomy" id="62609"/>
    <lineage>
        <taxon>Archaea</taxon>
        <taxon>Thermoproteota</taxon>
        <taxon>Thermoprotei</taxon>
        <taxon>Thermoproteales</taxon>
        <taxon>Thermoproteaceae</taxon>
        <taxon>Thermocladium</taxon>
    </lineage>
</organism>
<dbReference type="RefSeq" id="WP_268237945.1">
    <property type="nucleotide sequence ID" value="NZ_BMNL01000001.1"/>
</dbReference>
<comment type="subcellular location">
    <subcellularLocation>
        <location evidence="1">Membrane</location>
        <topology evidence="1">Multi-pass membrane protein</topology>
    </subcellularLocation>
</comment>
<dbReference type="EMBL" id="BMNL01000001">
    <property type="protein sequence ID" value="GGP19653.1"/>
    <property type="molecule type" value="Genomic_DNA"/>
</dbReference>
<proteinExistence type="predicted"/>
<reference evidence="8" key="2">
    <citation type="submission" date="2020-09" db="EMBL/GenBank/DDBJ databases">
        <authorList>
            <person name="Sun Q."/>
            <person name="Ohkuma M."/>
        </authorList>
    </citation>
    <scope>NUCLEOTIDE SEQUENCE</scope>
    <source>
        <strain evidence="8">JCM 10088</strain>
    </source>
</reference>
<evidence type="ECO:0000259" key="7">
    <source>
        <dbReference type="PROSITE" id="PS50850"/>
    </source>
</evidence>
<feature type="transmembrane region" description="Helical" evidence="6">
    <location>
        <begin position="40"/>
        <end position="63"/>
    </location>
</feature>
<gene>
    <name evidence="8" type="ORF">GCM10007981_04200</name>
</gene>
<feature type="domain" description="Major facilitator superfamily (MFS) profile" evidence="7">
    <location>
        <begin position="9"/>
        <end position="121"/>
    </location>
</feature>
<feature type="transmembrane region" description="Helical" evidence="6">
    <location>
        <begin position="75"/>
        <end position="93"/>
    </location>
</feature>
<name>A0A830GSL8_9CREN</name>
<keyword evidence="2" id="KW-0813">Transport</keyword>
<evidence type="ECO:0000256" key="3">
    <source>
        <dbReference type="ARBA" id="ARBA00022692"/>
    </source>
</evidence>
<evidence type="ECO:0000313" key="8">
    <source>
        <dbReference type="EMBL" id="GGP19653.1"/>
    </source>
</evidence>
<dbReference type="Pfam" id="PF07690">
    <property type="entry name" value="MFS_1"/>
    <property type="match status" value="1"/>
</dbReference>
<dbReference type="InterPro" id="IPR011701">
    <property type="entry name" value="MFS"/>
</dbReference>
<keyword evidence="9" id="KW-1185">Reference proteome</keyword>
<accession>A0A830GSL8</accession>
<evidence type="ECO:0000256" key="5">
    <source>
        <dbReference type="ARBA" id="ARBA00023136"/>
    </source>
</evidence>
<dbReference type="PANTHER" id="PTHR42718">
    <property type="entry name" value="MAJOR FACILITATOR SUPERFAMILY MULTIDRUG TRANSPORTER MFSC"/>
    <property type="match status" value="1"/>
</dbReference>
<evidence type="ECO:0000256" key="4">
    <source>
        <dbReference type="ARBA" id="ARBA00022989"/>
    </source>
</evidence>
<dbReference type="PANTHER" id="PTHR42718:SF9">
    <property type="entry name" value="MAJOR FACILITATOR SUPERFAMILY MULTIDRUG TRANSPORTER MFSC"/>
    <property type="match status" value="1"/>
</dbReference>
<evidence type="ECO:0000256" key="1">
    <source>
        <dbReference type="ARBA" id="ARBA00004141"/>
    </source>
</evidence>
<dbReference type="InterPro" id="IPR036259">
    <property type="entry name" value="MFS_trans_sf"/>
</dbReference>